<name>A0ABY2K3V2_9DEIN</name>
<keyword evidence="3" id="KW-1185">Reference proteome</keyword>
<dbReference type="Gene3D" id="3.40.50.10090">
    <property type="match status" value="2"/>
</dbReference>
<dbReference type="CDD" id="cd06578">
    <property type="entry name" value="HemD"/>
    <property type="match status" value="1"/>
</dbReference>
<accession>A0ABY2K3V2</accession>
<comment type="caution">
    <text evidence="2">The sequence shown here is derived from an EMBL/GenBank/DDBJ whole genome shotgun (WGS) entry which is preliminary data.</text>
</comment>
<protein>
    <submittedName>
        <fullName evidence="2">Uroporphyrinogen-III synthase</fullName>
        <ecNumber evidence="2">4.2.1.75</ecNumber>
    </submittedName>
</protein>
<dbReference type="RefSeq" id="WP_135343911.1">
    <property type="nucleotide sequence ID" value="NZ_ML214262.1"/>
</dbReference>
<proteinExistence type="predicted"/>
<dbReference type="InterPro" id="IPR036108">
    <property type="entry name" value="4pyrrol_syn_uPrphyn_synt_sf"/>
</dbReference>
<gene>
    <name evidence="2" type="ORF">E0489_11530</name>
</gene>
<dbReference type="PANTHER" id="PTHR40082">
    <property type="entry name" value="BLR5956 PROTEIN"/>
    <property type="match status" value="1"/>
</dbReference>
<sequence>MRLLGMRFALCGSRRAEDLALILERQGAIPLLRPTLQTVPVEAKVLVAQLRRFAREGADWLIVTTGMGLEEIYRKAQALGVWEGVHEKLREVKIAARGYKAERVLRQLGLRALVRDADGTVDGLIRALSPYPLAGQRVVVQLYGQPEPRLVRFLVERGARVEEFLPYRHLPAPEPELARLLEEILTHEVDAVVFTSGPQVEHFLDYARKRGQLDVLRNAFQEVWALAIGRVTALALEEAGIRAWRPQRERIGALVTEFAAFKESLAVRRQV</sequence>
<dbReference type="GO" id="GO:0004852">
    <property type="term" value="F:uroporphyrinogen-III synthase activity"/>
    <property type="evidence" value="ECO:0007669"/>
    <property type="project" value="UniProtKB-EC"/>
</dbReference>
<keyword evidence="2" id="KW-0456">Lyase</keyword>
<dbReference type="Proteomes" id="UP000297244">
    <property type="component" value="Unassembled WGS sequence"/>
</dbReference>
<dbReference type="SUPFAM" id="SSF69618">
    <property type="entry name" value="HemD-like"/>
    <property type="match status" value="1"/>
</dbReference>
<dbReference type="Pfam" id="PF02602">
    <property type="entry name" value="HEM4"/>
    <property type="match status" value="1"/>
</dbReference>
<reference evidence="2 3" key="1">
    <citation type="submission" date="2019-03" db="EMBL/GenBank/DDBJ databases">
        <title>Thermus tengchongensis species for the arsenic transformation mechanism.</title>
        <authorList>
            <person name="Yuan G.C."/>
        </authorList>
    </citation>
    <scope>NUCLEOTIDE SEQUENCE [LARGE SCALE GENOMIC DNA]</scope>
    <source>
        <strain evidence="2 3">15Y</strain>
    </source>
</reference>
<dbReference type="NCBIfam" id="NF004584">
    <property type="entry name" value="PRK05928.2-1"/>
    <property type="match status" value="1"/>
</dbReference>
<dbReference type="InterPro" id="IPR003754">
    <property type="entry name" value="4pyrrol_synth_uPrphyn_synth"/>
</dbReference>
<evidence type="ECO:0000259" key="1">
    <source>
        <dbReference type="Pfam" id="PF02602"/>
    </source>
</evidence>
<feature type="domain" description="Tetrapyrrole biosynthesis uroporphyrinogen III synthase" evidence="1">
    <location>
        <begin position="19"/>
        <end position="255"/>
    </location>
</feature>
<evidence type="ECO:0000313" key="2">
    <source>
        <dbReference type="EMBL" id="TFU14726.1"/>
    </source>
</evidence>
<dbReference type="PANTHER" id="PTHR40082:SF1">
    <property type="entry name" value="BLR5956 PROTEIN"/>
    <property type="match status" value="1"/>
</dbReference>
<organism evidence="2 3">
    <name type="scientific">Thermus tengchongensis</name>
    <dbReference type="NCBI Taxonomy" id="1214928"/>
    <lineage>
        <taxon>Bacteria</taxon>
        <taxon>Thermotogati</taxon>
        <taxon>Deinococcota</taxon>
        <taxon>Deinococci</taxon>
        <taxon>Thermales</taxon>
        <taxon>Thermaceae</taxon>
        <taxon>Thermus</taxon>
    </lineage>
</organism>
<dbReference type="EMBL" id="SKBL01000027">
    <property type="protein sequence ID" value="TFU14726.1"/>
    <property type="molecule type" value="Genomic_DNA"/>
</dbReference>
<evidence type="ECO:0000313" key="3">
    <source>
        <dbReference type="Proteomes" id="UP000297244"/>
    </source>
</evidence>
<dbReference type="InterPro" id="IPR039793">
    <property type="entry name" value="UROS/Hem4"/>
</dbReference>
<dbReference type="EC" id="4.2.1.75" evidence="2"/>